<dbReference type="InterPro" id="IPR008966">
    <property type="entry name" value="Adhesion_dom_sf"/>
</dbReference>
<comment type="caution">
    <text evidence="6">The sequence shown here is derived from an EMBL/GenBank/DDBJ whole genome shotgun (WGS) entry which is preliminary data.</text>
</comment>
<protein>
    <submittedName>
        <fullName evidence="6">Type 1 fimbrial protein</fullName>
    </submittedName>
</protein>
<dbReference type="SUPFAM" id="SSF49401">
    <property type="entry name" value="Bacterial adhesins"/>
    <property type="match status" value="1"/>
</dbReference>
<dbReference type="RefSeq" id="WP_038271866.1">
    <property type="nucleotide sequence ID" value="NZ_CP053627.1"/>
</dbReference>
<gene>
    <name evidence="6" type="ORF">LPH55_05090</name>
</gene>
<dbReference type="InterPro" id="IPR039458">
    <property type="entry name" value="FimA-like"/>
</dbReference>
<evidence type="ECO:0000313" key="7">
    <source>
        <dbReference type="Proteomes" id="UP001430701"/>
    </source>
</evidence>
<comment type="subcellular location">
    <subcellularLocation>
        <location evidence="1">Fimbrium</location>
    </subcellularLocation>
</comment>
<reference evidence="6" key="1">
    <citation type="submission" date="2021-11" db="EMBL/GenBank/DDBJ databases">
        <title>Genome sequence of Xylella taiwanensis PLS432.</title>
        <authorList>
            <person name="Weng L.-W."/>
            <person name="Su C.-C."/>
            <person name="Tsai C.-W."/>
            <person name="Kuo C.-H."/>
        </authorList>
    </citation>
    <scope>NUCLEOTIDE SEQUENCE</scope>
    <source>
        <strain evidence="6">PLS432</strain>
    </source>
</reference>
<keyword evidence="3 5" id="KW-0732">Signal</keyword>
<evidence type="ECO:0000256" key="3">
    <source>
        <dbReference type="ARBA" id="ARBA00022729"/>
    </source>
</evidence>
<dbReference type="Gene3D" id="2.60.40.1090">
    <property type="entry name" value="Fimbrial-type adhesion domain"/>
    <property type="match status" value="1"/>
</dbReference>
<dbReference type="InterPro" id="IPR050263">
    <property type="entry name" value="Bact_Fimbrial_Adh_Pro"/>
</dbReference>
<dbReference type="PANTHER" id="PTHR33420:SF3">
    <property type="entry name" value="FIMBRIAL SUBUNIT ELFA"/>
    <property type="match status" value="1"/>
</dbReference>
<dbReference type="EMBL" id="JAJPPU010000002">
    <property type="protein sequence ID" value="MCD8472855.1"/>
    <property type="molecule type" value="Genomic_DNA"/>
</dbReference>
<dbReference type="InterPro" id="IPR036937">
    <property type="entry name" value="Adhesion_dom_fimbrial_sf"/>
</dbReference>
<dbReference type="Proteomes" id="UP001430701">
    <property type="component" value="Unassembled WGS sequence"/>
</dbReference>
<proteinExistence type="inferred from homology"/>
<sequence>MKNFALSSLTSAALVFCGSALAADGTITITGKVTDRTCTITGNGGTSQSFALPLPTVSFSSLNSEGKTTARTPFYIELTNCTAGSTVATYFEPGPSVDFKSGRLLNQSTGNSAATNVQVQLLGSNGQFLPILAVGSNGAQTNSQWVAVDSTGAASLHYYSEYYATGVSTAGNVTTNVQYTIIYQ</sequence>
<evidence type="ECO:0000256" key="5">
    <source>
        <dbReference type="SAM" id="SignalP"/>
    </source>
</evidence>
<evidence type="ECO:0000256" key="1">
    <source>
        <dbReference type="ARBA" id="ARBA00004561"/>
    </source>
</evidence>
<dbReference type="GeneID" id="68899725"/>
<name>A0ABS8TVY9_9GAMM</name>
<feature type="chain" id="PRO_5047134766" evidence="5">
    <location>
        <begin position="23"/>
        <end position="184"/>
    </location>
</feature>
<keyword evidence="7" id="KW-1185">Reference proteome</keyword>
<evidence type="ECO:0000256" key="2">
    <source>
        <dbReference type="ARBA" id="ARBA00006671"/>
    </source>
</evidence>
<accession>A0ABS8TVY9</accession>
<feature type="signal peptide" evidence="5">
    <location>
        <begin position="1"/>
        <end position="22"/>
    </location>
</feature>
<evidence type="ECO:0000313" key="6">
    <source>
        <dbReference type="EMBL" id="MCD8472855.1"/>
    </source>
</evidence>
<dbReference type="PANTHER" id="PTHR33420">
    <property type="entry name" value="FIMBRIAL SUBUNIT ELFA-RELATED"/>
    <property type="match status" value="1"/>
</dbReference>
<evidence type="ECO:0000256" key="4">
    <source>
        <dbReference type="ARBA" id="ARBA00023263"/>
    </source>
</evidence>
<comment type="similarity">
    <text evidence="2">Belongs to the fimbrial protein family.</text>
</comment>
<dbReference type="Pfam" id="PF16970">
    <property type="entry name" value="FimA"/>
    <property type="match status" value="1"/>
</dbReference>
<organism evidence="6 7">
    <name type="scientific">Xylella taiwanensis</name>
    <dbReference type="NCBI Taxonomy" id="1444770"/>
    <lineage>
        <taxon>Bacteria</taxon>
        <taxon>Pseudomonadati</taxon>
        <taxon>Pseudomonadota</taxon>
        <taxon>Gammaproteobacteria</taxon>
        <taxon>Lysobacterales</taxon>
        <taxon>Lysobacteraceae</taxon>
        <taxon>Xylella</taxon>
    </lineage>
</organism>
<keyword evidence="4" id="KW-0281">Fimbrium</keyword>